<dbReference type="InterPro" id="IPR036291">
    <property type="entry name" value="NAD(P)-bd_dom_sf"/>
</dbReference>
<dbReference type="GO" id="GO:0016491">
    <property type="term" value="F:oxidoreductase activity"/>
    <property type="evidence" value="ECO:0007669"/>
    <property type="project" value="UniProtKB-KW"/>
</dbReference>
<dbReference type="InterPro" id="IPR020904">
    <property type="entry name" value="Sc_DH/Rdtase_CS"/>
</dbReference>
<dbReference type="Pfam" id="PF00106">
    <property type="entry name" value="adh_short"/>
    <property type="match status" value="1"/>
</dbReference>
<dbReference type="PANTHER" id="PTHR43180:SF66">
    <property type="entry name" value="SHORT-CHAIN DEHYDROGENASE_REDUCTASE FAMILY PROTEIN"/>
    <property type="match status" value="1"/>
</dbReference>
<dbReference type="RefSeq" id="WP_379874114.1">
    <property type="nucleotide sequence ID" value="NZ_JBHTBH010000019.1"/>
</dbReference>
<dbReference type="InterPro" id="IPR002347">
    <property type="entry name" value="SDR_fam"/>
</dbReference>
<name>A0ABW2KPT0_9ACTN</name>
<dbReference type="EMBL" id="JBHTBH010000019">
    <property type="protein sequence ID" value="MFC7331331.1"/>
    <property type="molecule type" value="Genomic_DNA"/>
</dbReference>
<dbReference type="PROSITE" id="PS00061">
    <property type="entry name" value="ADH_SHORT"/>
    <property type="match status" value="1"/>
</dbReference>
<dbReference type="Gene3D" id="3.40.50.720">
    <property type="entry name" value="NAD(P)-binding Rossmann-like Domain"/>
    <property type="match status" value="1"/>
</dbReference>
<evidence type="ECO:0000313" key="3">
    <source>
        <dbReference type="EMBL" id="MFC7331331.1"/>
    </source>
</evidence>
<sequence length="260" mass="25856">MSTFQDKVALITGGGSGIGEAVARRIAAAGGRVVVADIDTENGRRVAEAVGGHHVQADVADPAANEAAVAVALERYGRLDIAHLNAGTGTGTLGGPDAALDVEAHRRGVSVNLDGVVYGAHAAVPALQASGGGAILVTASLAGLIPSPGNVTYTATKHAVVGVVRSLAPVLTPHHITVNALCPGFVDTPLVRPLLPALAKVGLPVDDIMAPDDVAAAAEHVIAEGGTGAAWIVMAGTPPRPYPYYDPLTGTTVDGPPAAA</sequence>
<dbReference type="SUPFAM" id="SSF51735">
    <property type="entry name" value="NAD(P)-binding Rossmann-fold domains"/>
    <property type="match status" value="1"/>
</dbReference>
<comment type="caution">
    <text evidence="3">The sequence shown here is derived from an EMBL/GenBank/DDBJ whole genome shotgun (WGS) entry which is preliminary data.</text>
</comment>
<dbReference type="PRINTS" id="PR00081">
    <property type="entry name" value="GDHRDH"/>
</dbReference>
<dbReference type="Proteomes" id="UP001596540">
    <property type="component" value="Unassembled WGS sequence"/>
</dbReference>
<proteinExistence type="inferred from homology"/>
<accession>A0ABW2KPT0</accession>
<evidence type="ECO:0000256" key="2">
    <source>
        <dbReference type="ARBA" id="ARBA00023002"/>
    </source>
</evidence>
<dbReference type="PANTHER" id="PTHR43180">
    <property type="entry name" value="3-OXOACYL-(ACYL-CARRIER-PROTEIN) REDUCTASE (AFU_ORTHOLOGUE AFUA_6G11210)"/>
    <property type="match status" value="1"/>
</dbReference>
<protein>
    <submittedName>
        <fullName evidence="3">SDR family NAD(P)-dependent oxidoreductase</fullName>
        <ecNumber evidence="3">1.1.1.-</ecNumber>
    </submittedName>
</protein>
<organism evidence="3 4">
    <name type="scientific">Marinactinospora rubrisoli</name>
    <dbReference type="NCBI Taxonomy" id="2715399"/>
    <lineage>
        <taxon>Bacteria</taxon>
        <taxon>Bacillati</taxon>
        <taxon>Actinomycetota</taxon>
        <taxon>Actinomycetes</taxon>
        <taxon>Streptosporangiales</taxon>
        <taxon>Nocardiopsidaceae</taxon>
        <taxon>Marinactinospora</taxon>
    </lineage>
</organism>
<gene>
    <name evidence="3" type="ORF">ACFQRF_26675</name>
</gene>
<comment type="similarity">
    <text evidence="1">Belongs to the short-chain dehydrogenases/reductases (SDR) family.</text>
</comment>
<keyword evidence="4" id="KW-1185">Reference proteome</keyword>
<dbReference type="EC" id="1.1.1.-" evidence="3"/>
<evidence type="ECO:0000313" key="4">
    <source>
        <dbReference type="Proteomes" id="UP001596540"/>
    </source>
</evidence>
<keyword evidence="2 3" id="KW-0560">Oxidoreductase</keyword>
<evidence type="ECO:0000256" key="1">
    <source>
        <dbReference type="ARBA" id="ARBA00006484"/>
    </source>
</evidence>
<reference evidence="4" key="1">
    <citation type="journal article" date="2019" name="Int. J. Syst. Evol. Microbiol.">
        <title>The Global Catalogue of Microorganisms (GCM) 10K type strain sequencing project: providing services to taxonomists for standard genome sequencing and annotation.</title>
        <authorList>
            <consortium name="The Broad Institute Genomics Platform"/>
            <consortium name="The Broad Institute Genome Sequencing Center for Infectious Disease"/>
            <person name="Wu L."/>
            <person name="Ma J."/>
        </authorList>
    </citation>
    <scope>NUCLEOTIDE SEQUENCE [LARGE SCALE GENOMIC DNA]</scope>
    <source>
        <strain evidence="4">CGMCC 4.7382</strain>
    </source>
</reference>